<reference evidence="9 10" key="1">
    <citation type="submission" date="2011-11" db="EMBL/GenBank/DDBJ databases">
        <title>The Noncontiguous Finished genome of Jonquetella anthropi DSM 22815.</title>
        <authorList>
            <consortium name="US DOE Joint Genome Institute (JGI-PGF)"/>
            <person name="Lucas S."/>
            <person name="Copeland A."/>
            <person name="Lapidus A."/>
            <person name="Glavina del Rio T."/>
            <person name="Dalin E."/>
            <person name="Tice H."/>
            <person name="Bruce D."/>
            <person name="Goodwin L."/>
            <person name="Pitluck S."/>
            <person name="Peters L."/>
            <person name="Mikhailova N."/>
            <person name="Held B."/>
            <person name="Kyrpides N."/>
            <person name="Mavromatis K."/>
            <person name="Ivanova N."/>
            <person name="Markowitz V."/>
            <person name="Cheng J.-F."/>
            <person name="Hugenholtz P."/>
            <person name="Woyke T."/>
            <person name="Wu D."/>
            <person name="Gronow S."/>
            <person name="Wellnitz S."/>
            <person name="Brambilla E."/>
            <person name="Klenk H.-P."/>
            <person name="Eisen J.A."/>
        </authorList>
    </citation>
    <scope>NUCLEOTIDE SEQUENCE [LARGE SCALE GENOMIC DNA]</scope>
    <source>
        <strain evidence="9 10">DSM 22815</strain>
    </source>
</reference>
<evidence type="ECO:0000256" key="1">
    <source>
        <dbReference type="ARBA" id="ARBA00006773"/>
    </source>
</evidence>
<evidence type="ECO:0000259" key="8">
    <source>
        <dbReference type="Pfam" id="PF13382"/>
    </source>
</evidence>
<dbReference type="InterPro" id="IPR011059">
    <property type="entry name" value="Metal-dep_hydrolase_composite"/>
</dbReference>
<dbReference type="InterPro" id="IPR032466">
    <property type="entry name" value="Metal_Hydrolase"/>
</dbReference>
<dbReference type="EMBL" id="CM001376">
    <property type="protein sequence ID" value="EHM12641.1"/>
    <property type="molecule type" value="Genomic_DNA"/>
</dbReference>
<dbReference type="PANTHER" id="PTHR11113:SF2">
    <property type="entry name" value="ADENINE DEAMINASE"/>
    <property type="match status" value="1"/>
</dbReference>
<protein>
    <recommendedName>
        <fullName evidence="2 6">Adenine deaminase</fullName>
        <shortName evidence="6">Adenase</shortName>
        <shortName evidence="6">Adenine aminase</shortName>
        <ecNumber evidence="2 6">3.5.4.2</ecNumber>
    </recommendedName>
</protein>
<dbReference type="SUPFAM" id="SSF51556">
    <property type="entry name" value="Metallo-dependent hydrolases"/>
    <property type="match status" value="1"/>
</dbReference>
<feature type="domain" description="Amidohydrolase-related" evidence="7">
    <location>
        <begin position="78"/>
        <end position="363"/>
    </location>
</feature>
<dbReference type="eggNOG" id="COG1001">
    <property type="taxonomic scope" value="Bacteria"/>
</dbReference>
<dbReference type="HAMAP" id="MF_01518">
    <property type="entry name" value="Adenine_deamin"/>
    <property type="match status" value="1"/>
</dbReference>
<accession>H0UMG8</accession>
<evidence type="ECO:0000256" key="5">
    <source>
        <dbReference type="ARBA" id="ARBA00047720"/>
    </source>
</evidence>
<dbReference type="RefSeq" id="WP_008522435.1">
    <property type="nucleotide sequence ID" value="NZ_CM001376.1"/>
</dbReference>
<evidence type="ECO:0000256" key="4">
    <source>
        <dbReference type="ARBA" id="ARBA00023211"/>
    </source>
</evidence>
<dbReference type="HOGENOM" id="CLU_027935_0_0_0"/>
<name>H0UMG8_9BACT</name>
<evidence type="ECO:0000256" key="2">
    <source>
        <dbReference type="ARBA" id="ARBA00012782"/>
    </source>
</evidence>
<gene>
    <name evidence="6" type="primary">ade</name>
    <name evidence="9" type="ORF">JonanDRAFT_0216</name>
</gene>
<dbReference type="SUPFAM" id="SSF51338">
    <property type="entry name" value="Composite domain of metallo-dependent hydrolases"/>
    <property type="match status" value="1"/>
</dbReference>
<dbReference type="Gene3D" id="2.30.40.10">
    <property type="entry name" value="Urease, subunit C, domain 1"/>
    <property type="match status" value="1"/>
</dbReference>
<dbReference type="Pfam" id="PF13382">
    <property type="entry name" value="Adenine_deam_C"/>
    <property type="match status" value="1"/>
</dbReference>
<dbReference type="Pfam" id="PF01979">
    <property type="entry name" value="Amidohydro_1"/>
    <property type="match status" value="1"/>
</dbReference>
<proteinExistence type="inferred from homology"/>
<dbReference type="EC" id="3.5.4.2" evidence="2 6"/>
<feature type="domain" description="Adenine deaminase C-terminal" evidence="8">
    <location>
        <begin position="422"/>
        <end position="586"/>
    </location>
</feature>
<sequence>MRIEPPSRRRLSEAARGIIPCDLVIAHVQLVNCLTGEIYPADVGILDGFFAAVSADPDRLGTSFPIEGKRVIDGQGQYLIPGFIDSHLHIESSMVTPPTMAETTLPLGTTSLVTDPHEVANVGGLEAVAYMVEASRDLPQRQYIMAPSCVPAVPELEGAGASFGAEEIEAILSMERVLGIAEVMDCAGVINRSERIEAILDAGLRRGVFLQGHAPFLSGRRLNAYLTAGIQSDHESRTGAEAREKLRLGMHVDAREGSVSTNVTAVVEAVKDFPFLDDLSLCTDDREPHDLIVQGHMNYVVARAVKAGLSPVQAIRSATLNPARELGFVNLGAVAPGWAADCQLVEDISHPRPSLVIVDGRIVAENGRLTQPIQRRTFPAEGRNTVRLTAPSLDNFKIPAPAGAGEQVRMRVLRYQSPDTSLTDLTEETVQVTDGYVDLSGRPDLKFAAVFNRHGAGTKFTAVVKDFGIREGAVASTVTHDSHNLAVVYDRPENALVAVEALMKSGGGHAAVKDGELIGLVPLPIFGLLSPLPCEKLIPTVEHQKEVLRSLGLNTKNPVMRITSLALPVIPHGKISDRGMIDVDRQEFVPLFC</sequence>
<organism evidence="9 10">
    <name type="scientific">Jonquetella anthropi DSM 22815</name>
    <dbReference type="NCBI Taxonomy" id="885272"/>
    <lineage>
        <taxon>Bacteria</taxon>
        <taxon>Thermotogati</taxon>
        <taxon>Synergistota</taxon>
        <taxon>Synergistia</taxon>
        <taxon>Synergistales</taxon>
        <taxon>Dethiosulfovibrionaceae</taxon>
        <taxon>Jonquetella</taxon>
    </lineage>
</organism>
<dbReference type="STRING" id="885272.JonanDRAFT_0216"/>
<evidence type="ECO:0000313" key="10">
    <source>
        <dbReference type="Proteomes" id="UP000003806"/>
    </source>
</evidence>
<keyword evidence="4 6" id="KW-0464">Manganese</keyword>
<dbReference type="GO" id="GO:0000034">
    <property type="term" value="F:adenine deaminase activity"/>
    <property type="evidence" value="ECO:0007669"/>
    <property type="project" value="UniProtKB-UniRule"/>
</dbReference>
<evidence type="ECO:0000259" key="7">
    <source>
        <dbReference type="Pfam" id="PF01979"/>
    </source>
</evidence>
<dbReference type="GO" id="GO:0006146">
    <property type="term" value="P:adenine catabolic process"/>
    <property type="evidence" value="ECO:0007669"/>
    <property type="project" value="InterPro"/>
</dbReference>
<dbReference type="Gene3D" id="3.20.20.140">
    <property type="entry name" value="Metal-dependent hydrolases"/>
    <property type="match status" value="1"/>
</dbReference>
<evidence type="ECO:0000256" key="3">
    <source>
        <dbReference type="ARBA" id="ARBA00022801"/>
    </source>
</evidence>
<keyword evidence="3 6" id="KW-0378">Hydrolase</keyword>
<comment type="similarity">
    <text evidence="1 6">Belongs to the metallo-dependent hydrolases superfamily. Adenine deaminase family.</text>
</comment>
<dbReference type="PANTHER" id="PTHR11113">
    <property type="entry name" value="N-ACETYLGLUCOSAMINE-6-PHOSPHATE DEACETYLASE"/>
    <property type="match status" value="1"/>
</dbReference>
<dbReference type="OrthoDB" id="9775607at2"/>
<keyword evidence="10" id="KW-1185">Reference proteome</keyword>
<dbReference type="InterPro" id="IPR006679">
    <property type="entry name" value="Adenine_deam"/>
</dbReference>
<comment type="catalytic activity">
    <reaction evidence="5 6">
        <text>adenine + H2O + H(+) = hypoxanthine + NH4(+)</text>
        <dbReference type="Rhea" id="RHEA:23688"/>
        <dbReference type="ChEBI" id="CHEBI:15377"/>
        <dbReference type="ChEBI" id="CHEBI:15378"/>
        <dbReference type="ChEBI" id="CHEBI:16708"/>
        <dbReference type="ChEBI" id="CHEBI:17368"/>
        <dbReference type="ChEBI" id="CHEBI:28938"/>
        <dbReference type="EC" id="3.5.4.2"/>
    </reaction>
</comment>
<dbReference type="AlphaFoldDB" id="H0UMG8"/>
<evidence type="ECO:0000313" key="9">
    <source>
        <dbReference type="EMBL" id="EHM12641.1"/>
    </source>
</evidence>
<dbReference type="Proteomes" id="UP000003806">
    <property type="component" value="Chromosome"/>
</dbReference>
<dbReference type="InterPro" id="IPR026912">
    <property type="entry name" value="Adenine_deam_C"/>
</dbReference>
<dbReference type="InterPro" id="IPR006680">
    <property type="entry name" value="Amidohydro-rel"/>
</dbReference>
<comment type="cofactor">
    <cofactor evidence="6">
        <name>Mn(2+)</name>
        <dbReference type="ChEBI" id="CHEBI:29035"/>
    </cofactor>
</comment>
<evidence type="ECO:0000256" key="6">
    <source>
        <dbReference type="HAMAP-Rule" id="MF_01518"/>
    </source>
</evidence>